<dbReference type="Pfam" id="PF23494">
    <property type="entry name" value="bPH_10"/>
    <property type="match status" value="1"/>
</dbReference>
<comment type="caution">
    <text evidence="4">The sequence shown here is derived from an EMBL/GenBank/DDBJ whole genome shotgun (WGS) entry which is preliminary data.</text>
</comment>
<gene>
    <name evidence="4" type="ORF">R3P96_24945</name>
</gene>
<feature type="domain" description="YqeB PH" evidence="3">
    <location>
        <begin position="12"/>
        <end position="161"/>
    </location>
</feature>
<keyword evidence="1" id="KW-1133">Transmembrane helix</keyword>
<evidence type="ECO:0000259" key="3">
    <source>
        <dbReference type="Pfam" id="PF23494"/>
    </source>
</evidence>
<evidence type="ECO:0000313" key="5">
    <source>
        <dbReference type="Proteomes" id="UP001185755"/>
    </source>
</evidence>
<proteinExistence type="predicted"/>
<sequence>MTDKNIDNSDATVFGWTTRELVALVAGFALVAGIIGAAVPFVAGWASRLPTDLQPIFELADSYDRWIAVVVFTVVGLVGGAVLATKVLYQLAKITFTDTAIRVERSGSSFVVPRTEVSAVFVDEEQLVVLGVDSGQRIRSDVIRGTADKLRNASRRHGYTWFDQDPHADLFRRWQPDTADLPPAANALLKVRADALEKQSAEELDELGEELQKLGYVVRQTETAQYWRPIVRP</sequence>
<feature type="transmembrane region" description="Helical" evidence="1">
    <location>
        <begin position="21"/>
        <end position="46"/>
    </location>
</feature>
<organism evidence="4 5">
    <name type="scientific">Rhodococcoides yunnanense</name>
    <dbReference type="NCBI Taxonomy" id="278209"/>
    <lineage>
        <taxon>Bacteria</taxon>
        <taxon>Bacillati</taxon>
        <taxon>Actinomycetota</taxon>
        <taxon>Actinomycetes</taxon>
        <taxon>Mycobacteriales</taxon>
        <taxon>Nocardiaceae</taxon>
        <taxon>Rhodococcoides</taxon>
    </lineage>
</organism>
<dbReference type="InterPro" id="IPR057798">
    <property type="entry name" value="PH_YqeB"/>
</dbReference>
<dbReference type="EMBL" id="JAWLJX010000016">
    <property type="protein sequence ID" value="MDV6264598.1"/>
    <property type="molecule type" value="Genomic_DNA"/>
</dbReference>
<keyword evidence="1" id="KW-0472">Membrane</keyword>
<dbReference type="Pfam" id="PF23493">
    <property type="entry name" value="CysS_C"/>
    <property type="match status" value="1"/>
</dbReference>
<keyword evidence="1" id="KW-0812">Transmembrane</keyword>
<protein>
    <recommendedName>
        <fullName evidence="6">DUF308 domain-containing protein</fullName>
    </recommendedName>
</protein>
<dbReference type="RefSeq" id="WP_317566622.1">
    <property type="nucleotide sequence ID" value="NZ_JAWLJX010000016.1"/>
</dbReference>
<accession>A0ABU4BK46</accession>
<dbReference type="InterPro" id="IPR056411">
    <property type="entry name" value="CysS_C"/>
</dbReference>
<evidence type="ECO:0000313" key="4">
    <source>
        <dbReference type="EMBL" id="MDV6264598.1"/>
    </source>
</evidence>
<evidence type="ECO:0000259" key="2">
    <source>
        <dbReference type="Pfam" id="PF23493"/>
    </source>
</evidence>
<dbReference type="Proteomes" id="UP001185755">
    <property type="component" value="Unassembled WGS sequence"/>
</dbReference>
<feature type="domain" description="Cysteinyl-tRNA ligase anticodon binding" evidence="2">
    <location>
        <begin position="179"/>
        <end position="228"/>
    </location>
</feature>
<evidence type="ECO:0008006" key="6">
    <source>
        <dbReference type="Google" id="ProtNLM"/>
    </source>
</evidence>
<evidence type="ECO:0000256" key="1">
    <source>
        <dbReference type="SAM" id="Phobius"/>
    </source>
</evidence>
<feature type="transmembrane region" description="Helical" evidence="1">
    <location>
        <begin position="66"/>
        <end position="89"/>
    </location>
</feature>
<name>A0ABU4BK46_9NOCA</name>
<reference evidence="4 5" key="1">
    <citation type="submission" date="2023-10" db="EMBL/GenBank/DDBJ databases">
        <title>Development of a sustainable strategy for remediation of hydrocarbon-contaminated territories based on the waste exchange concept.</title>
        <authorList>
            <person name="Krivoruchko A."/>
        </authorList>
    </citation>
    <scope>NUCLEOTIDE SEQUENCE [LARGE SCALE GENOMIC DNA]</scope>
    <source>
        <strain evidence="4 5">IEGM 1323</strain>
    </source>
</reference>
<keyword evidence="5" id="KW-1185">Reference proteome</keyword>